<reference evidence="2 3" key="1">
    <citation type="submission" date="2019-06" db="EMBL/GenBank/DDBJ databases">
        <title>Sorghum-associated microbial communities from plants grown in Nebraska, USA.</title>
        <authorList>
            <person name="Schachtman D."/>
        </authorList>
    </citation>
    <scope>NUCLEOTIDE SEQUENCE [LARGE SCALE GENOMIC DNA]</scope>
    <source>
        <strain evidence="2 3">T529</strain>
    </source>
</reference>
<proteinExistence type="predicted"/>
<dbReference type="Proteomes" id="UP000319722">
    <property type="component" value="Unassembled WGS sequence"/>
</dbReference>
<feature type="signal peptide" evidence="1">
    <location>
        <begin position="1"/>
        <end position="31"/>
    </location>
</feature>
<dbReference type="OrthoDB" id="513141at2"/>
<accession>A0A561BGX6</accession>
<gene>
    <name evidence="2" type="ORF">FB547_10847</name>
</gene>
<dbReference type="InterPro" id="IPR046150">
    <property type="entry name" value="DUF6152"/>
</dbReference>
<evidence type="ECO:0000256" key="1">
    <source>
        <dbReference type="SAM" id="SignalP"/>
    </source>
</evidence>
<evidence type="ECO:0008006" key="4">
    <source>
        <dbReference type="Google" id="ProtNLM"/>
    </source>
</evidence>
<evidence type="ECO:0000313" key="3">
    <source>
        <dbReference type="Proteomes" id="UP000319722"/>
    </source>
</evidence>
<feature type="chain" id="PRO_5022119131" description="DUF5666 domain-containing protein" evidence="1">
    <location>
        <begin position="32"/>
        <end position="130"/>
    </location>
</feature>
<dbReference type="EMBL" id="VIVL01000008">
    <property type="protein sequence ID" value="TWD77992.1"/>
    <property type="molecule type" value="Genomic_DNA"/>
</dbReference>
<evidence type="ECO:0000313" key="2">
    <source>
        <dbReference type="EMBL" id="TWD77992.1"/>
    </source>
</evidence>
<organism evidence="2 3">
    <name type="scientific">Variovorax beijingensis</name>
    <dbReference type="NCBI Taxonomy" id="2496117"/>
    <lineage>
        <taxon>Bacteria</taxon>
        <taxon>Pseudomonadati</taxon>
        <taxon>Pseudomonadota</taxon>
        <taxon>Betaproteobacteria</taxon>
        <taxon>Burkholderiales</taxon>
        <taxon>Comamonadaceae</taxon>
        <taxon>Variovorax</taxon>
    </lineage>
</organism>
<dbReference type="AlphaFoldDB" id="A0A561BGX6"/>
<sequence>MRHPRLSPSSIRRRLVLAVIASGLLPLTASAHHSFAIFDRTKTTAVKGLVGRFDWTNPHVTIYVDAEGTPAQRYKVETGSINALARSGWKSDSIKVGDKAEVSFHPLKNGDPGGLLIEIKIGSVVLTGGG</sequence>
<keyword evidence="1" id="KW-0732">Signal</keyword>
<comment type="caution">
    <text evidence="2">The sequence shown here is derived from an EMBL/GenBank/DDBJ whole genome shotgun (WGS) entry which is preliminary data.</text>
</comment>
<dbReference type="Pfam" id="PF19649">
    <property type="entry name" value="DUF6152"/>
    <property type="match status" value="1"/>
</dbReference>
<name>A0A561BGX6_9BURK</name>
<protein>
    <recommendedName>
        <fullName evidence="4">DUF5666 domain-containing protein</fullName>
    </recommendedName>
</protein>